<evidence type="ECO:0000313" key="7">
    <source>
        <dbReference type="EMBL" id="ORX58874.1"/>
    </source>
</evidence>
<evidence type="ECO:0000259" key="6">
    <source>
        <dbReference type="Pfam" id="PF01494"/>
    </source>
</evidence>
<dbReference type="PRINTS" id="PR00420">
    <property type="entry name" value="RNGMNOXGNASE"/>
</dbReference>
<dbReference type="OrthoDB" id="655030at2759"/>
<evidence type="ECO:0000256" key="3">
    <source>
        <dbReference type="ARBA" id="ARBA00022827"/>
    </source>
</evidence>
<evidence type="ECO:0000256" key="1">
    <source>
        <dbReference type="ARBA" id="ARBA00005179"/>
    </source>
</evidence>
<keyword evidence="3" id="KW-0274">FAD</keyword>
<evidence type="ECO:0000256" key="4">
    <source>
        <dbReference type="ARBA" id="ARBA00023002"/>
    </source>
</evidence>
<evidence type="ECO:0000256" key="2">
    <source>
        <dbReference type="ARBA" id="ARBA00022630"/>
    </source>
</evidence>
<dbReference type="Proteomes" id="UP000242146">
    <property type="component" value="Unassembled WGS sequence"/>
</dbReference>
<keyword evidence="8" id="KW-1185">Reference proteome</keyword>
<dbReference type="SUPFAM" id="SSF51905">
    <property type="entry name" value="FAD/NAD(P)-binding domain"/>
    <property type="match status" value="1"/>
</dbReference>
<dbReference type="PANTHER" id="PTHR47178">
    <property type="entry name" value="MONOOXYGENASE, FAD-BINDING"/>
    <property type="match status" value="1"/>
</dbReference>
<protein>
    <submittedName>
        <fullName evidence="7">FAD/NAD(P)-binding domain-containing protein</fullName>
    </submittedName>
</protein>
<gene>
    <name evidence="7" type="ORF">DM01DRAFT_1318364</name>
</gene>
<dbReference type="Gene3D" id="3.50.50.60">
    <property type="entry name" value="FAD/NAD(P)-binding domain"/>
    <property type="match status" value="1"/>
</dbReference>
<name>A0A1X2GQ52_9FUNG</name>
<comment type="caution">
    <text evidence="7">The sequence shown here is derived from an EMBL/GenBank/DDBJ whole genome shotgun (WGS) entry which is preliminary data.</text>
</comment>
<dbReference type="AlphaFoldDB" id="A0A1X2GQ52"/>
<accession>A0A1X2GQ52</accession>
<evidence type="ECO:0000313" key="8">
    <source>
        <dbReference type="Proteomes" id="UP000242146"/>
    </source>
</evidence>
<dbReference type="Pfam" id="PF01494">
    <property type="entry name" value="FAD_binding_3"/>
    <property type="match status" value="1"/>
</dbReference>
<dbReference type="GO" id="GO:0004497">
    <property type="term" value="F:monooxygenase activity"/>
    <property type="evidence" value="ECO:0007669"/>
    <property type="project" value="UniProtKB-KW"/>
</dbReference>
<organism evidence="7 8">
    <name type="scientific">Hesseltinella vesiculosa</name>
    <dbReference type="NCBI Taxonomy" id="101127"/>
    <lineage>
        <taxon>Eukaryota</taxon>
        <taxon>Fungi</taxon>
        <taxon>Fungi incertae sedis</taxon>
        <taxon>Mucoromycota</taxon>
        <taxon>Mucoromycotina</taxon>
        <taxon>Mucoromycetes</taxon>
        <taxon>Mucorales</taxon>
        <taxon>Cunninghamellaceae</taxon>
        <taxon>Hesseltinella</taxon>
    </lineage>
</organism>
<keyword evidence="2" id="KW-0285">Flavoprotein</keyword>
<feature type="domain" description="FAD-binding" evidence="6">
    <location>
        <begin position="320"/>
        <end position="388"/>
    </location>
</feature>
<keyword evidence="4" id="KW-0560">Oxidoreductase</keyword>
<proteinExistence type="predicted"/>
<comment type="pathway">
    <text evidence="1">Secondary metabolite biosynthesis.</text>
</comment>
<reference evidence="7 8" key="1">
    <citation type="submission" date="2016-07" db="EMBL/GenBank/DDBJ databases">
        <title>Pervasive Adenine N6-methylation of Active Genes in Fungi.</title>
        <authorList>
            <consortium name="DOE Joint Genome Institute"/>
            <person name="Mondo S.J."/>
            <person name="Dannebaum R.O."/>
            <person name="Kuo R.C."/>
            <person name="Labutti K."/>
            <person name="Haridas S."/>
            <person name="Kuo A."/>
            <person name="Salamov A."/>
            <person name="Ahrendt S.R."/>
            <person name="Lipzen A."/>
            <person name="Sullivan W."/>
            <person name="Andreopoulos W.B."/>
            <person name="Clum A."/>
            <person name="Lindquist E."/>
            <person name="Daum C."/>
            <person name="Ramamoorthy G.K."/>
            <person name="Gryganskyi A."/>
            <person name="Culley D."/>
            <person name="Magnuson J.K."/>
            <person name="James T.Y."/>
            <person name="O'Malley M.A."/>
            <person name="Stajich J.E."/>
            <person name="Spatafora J.W."/>
            <person name="Visel A."/>
            <person name="Grigoriev I.V."/>
        </authorList>
    </citation>
    <scope>NUCLEOTIDE SEQUENCE [LARGE SCALE GENOMIC DNA]</scope>
    <source>
        <strain evidence="7 8">NRRL 3301</strain>
    </source>
</reference>
<keyword evidence="5" id="KW-0503">Monooxygenase</keyword>
<dbReference type="InterPro" id="IPR036188">
    <property type="entry name" value="FAD/NAD-bd_sf"/>
</dbReference>
<dbReference type="InterPro" id="IPR002938">
    <property type="entry name" value="FAD-bd"/>
</dbReference>
<dbReference type="GO" id="GO:0071949">
    <property type="term" value="F:FAD binding"/>
    <property type="evidence" value="ECO:0007669"/>
    <property type="project" value="InterPro"/>
</dbReference>
<dbReference type="PANTHER" id="PTHR47178:SF4">
    <property type="entry name" value="FAD-DEPENDENT MONOOXYGENASE APTC"/>
    <property type="match status" value="1"/>
</dbReference>
<evidence type="ECO:0000256" key="5">
    <source>
        <dbReference type="ARBA" id="ARBA00023033"/>
    </source>
</evidence>
<sequence>MEQVIIIGAGLSGLALANSLEHHGIPYQVFERGQPTGDQGWSLSLHFGWHALKRILSQERAAAMPRQGVADCSNPFGSSFSIVDLARNKVLMQMPPPEQRIKGYPDTPPAFEVYRINRKRFRQWLLDGLGEHKVTWHKQLLHYKLLANGGVEAYFDDGSVVKGAVIVGADGVHSKVCSQLMGPDRYADATTTNPVQVIVCNRWTSADEWLSVQDNMASSVMGYGGKAGIFCTLNDVDHVLHPDKPYQVLCAVSTLDLDPNDIPSSQQGLLDTAQKIIVDNAYDPANPVVGLVRNASVDQGDVLTYLTVRERSPDTQTLTATDGRVTLIGDAAHTMTMYRGEGGNHAIVDAVQLGDALSRAYQQEISLVEAVQSYLQEMLPRGATAVQASHEAADLLHRSPDKLMQIILQQIERNQAPPNNHGQDGNPPSNL</sequence>
<dbReference type="EMBL" id="MCGT01000006">
    <property type="protein sequence ID" value="ORX58874.1"/>
    <property type="molecule type" value="Genomic_DNA"/>
</dbReference>
<dbReference type="STRING" id="101127.A0A1X2GQ52"/>